<accession>A0A7T7F0P4</accession>
<sequence length="160" mass="16689">MKDSKLSVDVCAPAVAVSGELVSSSGYSSRPAGRAAERHDLNDRSWHVDFGMLPTARRRSGVVQSVRRWVRNVRARSKSVGVFGAGRDGDLVASAAFVMGVFVAALVMVISVLRDAGWVHGLLDTVLAFGVTATGGFVFGVLALKGLALMGVSLTDGEAA</sequence>
<reference evidence="2 3" key="1">
    <citation type="submission" date="2020-12" db="EMBL/GenBank/DDBJ databases">
        <title>Sulforoseuscoccus oceanibium gen. nov., sp. nov., a representative of the phylum Verrucomicrobia with special cytoplasmic membrane, and proposal of Sulforoseuscoccusaceae fam. nov.</title>
        <authorList>
            <person name="Xi F."/>
        </authorList>
    </citation>
    <scope>NUCLEOTIDE SEQUENCE [LARGE SCALE GENOMIC DNA]</scope>
    <source>
        <strain evidence="2 3">T37</strain>
    </source>
</reference>
<keyword evidence="1" id="KW-0812">Transmembrane</keyword>
<evidence type="ECO:0000313" key="2">
    <source>
        <dbReference type="EMBL" id="QQL44533.1"/>
    </source>
</evidence>
<feature type="transmembrane region" description="Helical" evidence="1">
    <location>
        <begin position="91"/>
        <end position="113"/>
    </location>
</feature>
<dbReference type="KEGG" id="soa:G3M56_011670"/>
<proteinExistence type="predicted"/>
<gene>
    <name evidence="2" type="ORF">G3M56_011670</name>
</gene>
<keyword evidence="1" id="KW-0472">Membrane</keyword>
<dbReference type="Proteomes" id="UP000475117">
    <property type="component" value="Chromosome"/>
</dbReference>
<evidence type="ECO:0000313" key="3">
    <source>
        <dbReference type="Proteomes" id="UP000475117"/>
    </source>
</evidence>
<name>A0A7T7F0P4_9BACT</name>
<keyword evidence="1" id="KW-1133">Transmembrane helix</keyword>
<organism evidence="2 3">
    <name type="scientific">Sulfuriroseicoccus oceanibius</name>
    <dbReference type="NCBI Taxonomy" id="2707525"/>
    <lineage>
        <taxon>Bacteria</taxon>
        <taxon>Pseudomonadati</taxon>
        <taxon>Verrucomicrobiota</taxon>
        <taxon>Verrucomicrobiia</taxon>
        <taxon>Verrucomicrobiales</taxon>
        <taxon>Verrucomicrobiaceae</taxon>
        <taxon>Sulfuriroseicoccus</taxon>
    </lineage>
</organism>
<protein>
    <submittedName>
        <fullName evidence="2">Uncharacterized protein</fullName>
    </submittedName>
</protein>
<feature type="transmembrane region" description="Helical" evidence="1">
    <location>
        <begin position="125"/>
        <end position="144"/>
    </location>
</feature>
<keyword evidence="3" id="KW-1185">Reference proteome</keyword>
<dbReference type="EMBL" id="CP066776">
    <property type="protein sequence ID" value="QQL44533.1"/>
    <property type="molecule type" value="Genomic_DNA"/>
</dbReference>
<evidence type="ECO:0000256" key="1">
    <source>
        <dbReference type="SAM" id="Phobius"/>
    </source>
</evidence>
<dbReference type="AlphaFoldDB" id="A0A7T7F0P4"/>
<dbReference type="RefSeq" id="WP_164363715.1">
    <property type="nucleotide sequence ID" value="NZ_CP066776.1"/>
</dbReference>